<dbReference type="AlphaFoldDB" id="A0A8J1U1R9"/>
<dbReference type="PROSITE" id="PS51154">
    <property type="entry name" value="MACRO"/>
    <property type="match status" value="1"/>
</dbReference>
<dbReference type="PANTHER" id="PTHR47157:SF1">
    <property type="entry name" value="CHROMODOMAIN-HELICASE-DNA-BINDING PROTEIN 1-LIKE"/>
    <property type="match status" value="1"/>
</dbReference>
<dbReference type="PROSITE" id="PS51194">
    <property type="entry name" value="HELICASE_CTER"/>
    <property type="match status" value="1"/>
</dbReference>
<feature type="compositionally biased region" description="Basic and acidic residues" evidence="7">
    <location>
        <begin position="555"/>
        <end position="577"/>
    </location>
</feature>
<dbReference type="SUPFAM" id="SSF52540">
    <property type="entry name" value="P-loop containing nucleoside triphosphate hydrolases"/>
    <property type="match status" value="2"/>
</dbReference>
<dbReference type="InterPro" id="IPR001650">
    <property type="entry name" value="Helicase_C-like"/>
</dbReference>
<dbReference type="Gene3D" id="3.40.50.300">
    <property type="entry name" value="P-loop containing nucleotide triphosphate hydrolases"/>
    <property type="match status" value="1"/>
</dbReference>
<keyword evidence="9" id="KW-1185">Reference proteome</keyword>
<evidence type="ECO:0000313" key="9">
    <source>
        <dbReference type="Proteomes" id="UP000749559"/>
    </source>
</evidence>
<dbReference type="InterPro" id="IPR000330">
    <property type="entry name" value="SNF2_N"/>
</dbReference>
<feature type="compositionally biased region" description="Basic and acidic residues" evidence="7">
    <location>
        <begin position="675"/>
        <end position="684"/>
    </location>
</feature>
<sequence>MERVRRKIAEINEESDTWKIIKQEDLNNYGLKDITLRPYQIEGINWLCQRFKRKHGCILGDEMGLGKTCQTISFLVYLHGRKKCSSPHIVLCPLSVINNWQTEIARFAPCLRLQSYLGDKDSRQDLRHEIKKRKRETGEMPFDVILTTYEILLKDEGFFASWNWGCLVVDEAHRLKNPQSQLHQALKEIDISHRILLTGTPVQNNLTELYSLLSFVSPSIFKLKYSEEFVETFSDSNKKTITHLHDLLKPFLLRRIKSEVVKDLAEKTEIVLYHGMSAVQKKCYKAILTKDLDVFDSGNPYNQRKTSLNNILVQLRKCVDHPYLFDGIEPEPFELGEHLVEASGKLVLVDQLLAHLKPLGHKVLIFSQMTRMLDIIQDYLGYRDYTYERLDGSVRGEERFLAVRNFNEKDDTFVFLLSTKAGGVGLNLVAADTVIFVDSDFNPQNDLQAAARAHRIGQTRPVKIIRLIGRSTVEEIILKRAEEKFKLTNSVIEGGQFSLGTNKDALITDEKVQLQDILKFGVDKLFESDEGTCEDVDFHAILGPTVNGEWQPVEEENKEKQDPEKEVIPAEKAKEESSTESTGAENMYVFEGKDYSKEPSTADRKAFDEIIAAERLILGVAGATDSGEGGRVSRRKGTSTLVPILPDLPKKQGKKLSPEELEARRKRRAELAAQRAKEQEEEEVRKAQEKRKRRAEMWAANDYTSCNLTCADDDDDEDVTMTIDDGDDNTERRDICYISGDVTHPEKTGKKDAIIVHCVDDSGRWGHGGVFTALDTRSTQPSEQYQLAGKMKDLALGDVHLVSVDDVQCRAEGKDYCALVVAQHRDRSNNLSGIKLSALLTALKHIYKCAKEKSASVHLPRIGYNTRGFNWYGTERLIRKYLASKGIPTYIYYYPRRRHAKRRRSTVDSDDSGPKPSTSKERRTSVDSDRSSTKCNSRTSTPTLPSFLHGIQVYFHNIEDTQVKKFSRYVLACDGDVNKTVGEGTTHVITNTDEEKYTQDISNFQQTESEHAIEFVSLRWLQDCVAKKKLLPCDMYETNFKHE</sequence>
<dbReference type="GO" id="GO:0003678">
    <property type="term" value="F:DNA helicase activity"/>
    <property type="evidence" value="ECO:0007669"/>
    <property type="project" value="InterPro"/>
</dbReference>
<dbReference type="PROSITE" id="PS00690">
    <property type="entry name" value="DEAH_ATP_HELICASE"/>
    <property type="match status" value="1"/>
</dbReference>
<accession>A0A8J1U1R9</accession>
<evidence type="ECO:0000256" key="7">
    <source>
        <dbReference type="SAM" id="MobiDB-lite"/>
    </source>
</evidence>
<keyword evidence="3" id="KW-0547">Nucleotide-binding</keyword>
<dbReference type="Pfam" id="PF16759">
    <property type="entry name" value="LIG3_BRCT"/>
    <property type="match status" value="1"/>
</dbReference>
<evidence type="ECO:0000256" key="2">
    <source>
        <dbReference type="ARBA" id="ARBA00007025"/>
    </source>
</evidence>
<keyword evidence="6" id="KW-0539">Nucleus</keyword>
<proteinExistence type="inferred from homology"/>
<evidence type="ECO:0000256" key="4">
    <source>
        <dbReference type="ARBA" id="ARBA00022801"/>
    </source>
</evidence>
<dbReference type="GO" id="GO:0005634">
    <property type="term" value="C:nucleus"/>
    <property type="evidence" value="ECO:0007669"/>
    <property type="project" value="UniProtKB-SubCell"/>
</dbReference>
<dbReference type="SUPFAM" id="SSF52113">
    <property type="entry name" value="BRCT domain"/>
    <property type="match status" value="1"/>
</dbReference>
<dbReference type="SMART" id="SM00490">
    <property type="entry name" value="HELICc"/>
    <property type="match status" value="1"/>
</dbReference>
<dbReference type="Pfam" id="PF00176">
    <property type="entry name" value="SNF2-rel_dom"/>
    <property type="match status" value="1"/>
</dbReference>
<dbReference type="Gene3D" id="3.40.220.10">
    <property type="entry name" value="Leucine Aminopeptidase, subunit E, domain 1"/>
    <property type="match status" value="1"/>
</dbReference>
<dbReference type="InterPro" id="IPR049730">
    <property type="entry name" value="SNF2/RAD54-like_C"/>
</dbReference>
<dbReference type="SUPFAM" id="SSF52949">
    <property type="entry name" value="Macro domain-like"/>
    <property type="match status" value="1"/>
</dbReference>
<dbReference type="PROSITE" id="PS51192">
    <property type="entry name" value="HELICASE_ATP_BIND_1"/>
    <property type="match status" value="1"/>
</dbReference>
<evidence type="ECO:0000256" key="3">
    <source>
        <dbReference type="ARBA" id="ARBA00022741"/>
    </source>
</evidence>
<dbReference type="CDD" id="cd03331">
    <property type="entry name" value="Macro_Poa1p-like_SNF2"/>
    <property type="match status" value="1"/>
</dbReference>
<comment type="caution">
    <text evidence="8">The sequence shown here is derived from an EMBL/GenBank/DDBJ whole genome shotgun (WGS) entry which is preliminary data.</text>
</comment>
<dbReference type="InterPro" id="IPR031916">
    <property type="entry name" value="LIG3_BRCT"/>
</dbReference>
<evidence type="ECO:0000256" key="1">
    <source>
        <dbReference type="ARBA" id="ARBA00004123"/>
    </source>
</evidence>
<name>A0A8J1U1R9_OWEFU</name>
<dbReference type="SMART" id="SM00487">
    <property type="entry name" value="DEXDc"/>
    <property type="match status" value="1"/>
</dbReference>
<feature type="region of interest" description="Disordered" evidence="7">
    <location>
        <begin position="902"/>
        <end position="939"/>
    </location>
</feature>
<protein>
    <submittedName>
        <fullName evidence="8">Uncharacterized protein</fullName>
    </submittedName>
</protein>
<dbReference type="GO" id="GO:0005524">
    <property type="term" value="F:ATP binding"/>
    <property type="evidence" value="ECO:0007669"/>
    <property type="project" value="UniProtKB-KW"/>
</dbReference>
<dbReference type="InterPro" id="IPR043472">
    <property type="entry name" value="Macro_dom-like"/>
</dbReference>
<dbReference type="Pfam" id="PF00271">
    <property type="entry name" value="Helicase_C"/>
    <property type="match status" value="1"/>
</dbReference>
<feature type="region of interest" description="Disordered" evidence="7">
    <location>
        <begin position="642"/>
        <end position="684"/>
    </location>
</feature>
<dbReference type="SMART" id="SM00292">
    <property type="entry name" value="BRCT"/>
    <property type="match status" value="1"/>
</dbReference>
<evidence type="ECO:0000313" key="8">
    <source>
        <dbReference type="EMBL" id="CAH1786967.1"/>
    </source>
</evidence>
<dbReference type="OrthoDB" id="448448at2759"/>
<dbReference type="PANTHER" id="PTHR47157">
    <property type="entry name" value="CHROMODOMAIN-HELICASE-DNA-BINDING PROTEIN 1-LIKE"/>
    <property type="match status" value="1"/>
</dbReference>
<dbReference type="InterPro" id="IPR014001">
    <property type="entry name" value="Helicase_ATP-bd"/>
</dbReference>
<keyword evidence="5" id="KW-0067">ATP-binding</keyword>
<dbReference type="CDD" id="cd18793">
    <property type="entry name" value="SF2_C_SNF"/>
    <property type="match status" value="1"/>
</dbReference>
<comment type="subcellular location">
    <subcellularLocation>
        <location evidence="1">Nucleus</location>
    </subcellularLocation>
</comment>
<dbReference type="InterPro" id="IPR031053">
    <property type="entry name" value="ALC1"/>
</dbReference>
<dbReference type="InterPro" id="IPR001357">
    <property type="entry name" value="BRCT_dom"/>
</dbReference>
<dbReference type="PROSITE" id="PS50172">
    <property type="entry name" value="BRCT"/>
    <property type="match status" value="1"/>
</dbReference>
<organism evidence="8 9">
    <name type="scientific">Owenia fusiformis</name>
    <name type="common">Polychaete worm</name>
    <dbReference type="NCBI Taxonomy" id="6347"/>
    <lineage>
        <taxon>Eukaryota</taxon>
        <taxon>Metazoa</taxon>
        <taxon>Spiralia</taxon>
        <taxon>Lophotrochozoa</taxon>
        <taxon>Annelida</taxon>
        <taxon>Polychaeta</taxon>
        <taxon>Sedentaria</taxon>
        <taxon>Canalipalpata</taxon>
        <taxon>Sabellida</taxon>
        <taxon>Oweniida</taxon>
        <taxon>Oweniidae</taxon>
        <taxon>Owenia</taxon>
    </lineage>
</organism>
<gene>
    <name evidence="8" type="ORF">OFUS_LOCUS12759</name>
</gene>
<keyword evidence="4" id="KW-0378">Hydrolase</keyword>
<dbReference type="Proteomes" id="UP000749559">
    <property type="component" value="Unassembled WGS sequence"/>
</dbReference>
<dbReference type="Gene3D" id="3.40.50.10190">
    <property type="entry name" value="BRCT domain"/>
    <property type="match status" value="1"/>
</dbReference>
<feature type="region of interest" description="Disordered" evidence="7">
    <location>
        <begin position="549"/>
        <end position="584"/>
    </location>
</feature>
<evidence type="ECO:0000256" key="6">
    <source>
        <dbReference type="ARBA" id="ARBA00023242"/>
    </source>
</evidence>
<dbReference type="GO" id="GO:0006338">
    <property type="term" value="P:chromatin remodeling"/>
    <property type="evidence" value="ECO:0007669"/>
    <property type="project" value="InterPro"/>
</dbReference>
<feature type="compositionally biased region" description="Basic and acidic residues" evidence="7">
    <location>
        <begin position="918"/>
        <end position="932"/>
    </location>
</feature>
<reference evidence="8" key="1">
    <citation type="submission" date="2022-03" db="EMBL/GenBank/DDBJ databases">
        <authorList>
            <person name="Martin C."/>
        </authorList>
    </citation>
    <scope>NUCLEOTIDE SEQUENCE</scope>
</reference>
<dbReference type="GO" id="GO:0006281">
    <property type="term" value="P:DNA repair"/>
    <property type="evidence" value="ECO:0007669"/>
    <property type="project" value="InterPro"/>
</dbReference>
<dbReference type="InterPro" id="IPR002589">
    <property type="entry name" value="Macro_dom"/>
</dbReference>
<dbReference type="InterPro" id="IPR036420">
    <property type="entry name" value="BRCT_dom_sf"/>
</dbReference>
<dbReference type="EMBL" id="CAIIXF020000006">
    <property type="protein sequence ID" value="CAH1786967.1"/>
    <property type="molecule type" value="Genomic_DNA"/>
</dbReference>
<dbReference type="InterPro" id="IPR002464">
    <property type="entry name" value="DNA/RNA_helicase_DEAH_CS"/>
</dbReference>
<dbReference type="GO" id="GO:0016787">
    <property type="term" value="F:hydrolase activity"/>
    <property type="evidence" value="ECO:0007669"/>
    <property type="project" value="UniProtKB-KW"/>
</dbReference>
<dbReference type="InterPro" id="IPR027417">
    <property type="entry name" value="P-loop_NTPase"/>
</dbReference>
<comment type="similarity">
    <text evidence="2">Belongs to the SNF2/RAD54 helicase family.</text>
</comment>
<dbReference type="Gene3D" id="3.40.50.10810">
    <property type="entry name" value="Tandem AAA-ATPase domain"/>
    <property type="match status" value="1"/>
</dbReference>
<evidence type="ECO:0000256" key="5">
    <source>
        <dbReference type="ARBA" id="ARBA00022840"/>
    </source>
</evidence>
<dbReference type="InterPro" id="IPR038718">
    <property type="entry name" value="SNF2-like_sf"/>
</dbReference>